<dbReference type="EMBL" id="JADWNA010000023">
    <property type="protein sequence ID" value="MBJ8393299.1"/>
    <property type="molecule type" value="Genomic_DNA"/>
</dbReference>
<accession>A0ABS1ABV2</accession>
<comment type="caution">
    <text evidence="2">The sequence shown here is derived from an EMBL/GenBank/DDBJ whole genome shotgun (WGS) entry which is preliminary data.</text>
</comment>
<dbReference type="RefSeq" id="WP_038641319.1">
    <property type="nucleotide sequence ID" value="NZ_JADWNA010000023.1"/>
</dbReference>
<evidence type="ECO:0000313" key="3">
    <source>
        <dbReference type="Proteomes" id="UP001318920"/>
    </source>
</evidence>
<dbReference type="Pfam" id="PF01844">
    <property type="entry name" value="HNH"/>
    <property type="match status" value="1"/>
</dbReference>
<dbReference type="Proteomes" id="UP001318920">
    <property type="component" value="Unassembled WGS sequence"/>
</dbReference>
<keyword evidence="2" id="KW-0378">Hydrolase</keyword>
<feature type="domain" description="HNH nuclease" evidence="1">
    <location>
        <begin position="162"/>
        <end position="218"/>
    </location>
</feature>
<name>A0ABS1ABV2_9ENTR</name>
<sequence length="243" mass="28036">MMSLPVPKRNLRIYDLLIMAGMSLDDWPHANSPNHNQRWAWLEGDIAVVNVWTDNIRISTGPEETYMTSYRARGRDRKGKGTDDIYKEIIRRRLPVHVLLKVRNTNKRILDTERWSAAYDDLTGTLILTRGNVTHYEDQHGDFRDDSSVEDSEEVRRSSGLRLKALKRSRGICEYCGQPGFLTLKGTLFAEVHHIQPLSEDGPDTLANLVVLCPNDHRRAHHSTESEKMRMFFNELRNALPEV</sequence>
<keyword evidence="2" id="KW-0255">Endonuclease</keyword>
<dbReference type="GO" id="GO:0004519">
    <property type="term" value="F:endonuclease activity"/>
    <property type="evidence" value="ECO:0007669"/>
    <property type="project" value="UniProtKB-KW"/>
</dbReference>
<reference evidence="2 3" key="1">
    <citation type="submission" date="2020-11" db="EMBL/GenBank/DDBJ databases">
        <title>Enhanced detection system for hospital associated transmission using whole genome sequencing surveillance.</title>
        <authorList>
            <person name="Harrison L.H."/>
            <person name="Van Tyne D."/>
            <person name="Marsh J.W."/>
            <person name="Griffith M.P."/>
            <person name="Snyder D.J."/>
            <person name="Cooper V.S."/>
            <person name="Mustapha M."/>
        </authorList>
    </citation>
    <scope>NUCLEOTIDE SEQUENCE [LARGE SCALE GENOMIC DNA]</scope>
    <source>
        <strain evidence="2 3">CB00171</strain>
    </source>
</reference>
<gene>
    <name evidence="2" type="ORF">I6M80_24025</name>
</gene>
<dbReference type="SMART" id="SM00507">
    <property type="entry name" value="HNHc"/>
    <property type="match status" value="1"/>
</dbReference>
<evidence type="ECO:0000259" key="1">
    <source>
        <dbReference type="SMART" id="SM00507"/>
    </source>
</evidence>
<dbReference type="Gene3D" id="1.10.30.50">
    <property type="match status" value="1"/>
</dbReference>
<evidence type="ECO:0000313" key="2">
    <source>
        <dbReference type="EMBL" id="MBJ8393299.1"/>
    </source>
</evidence>
<protein>
    <submittedName>
        <fullName evidence="2">HNH endonuclease</fullName>
    </submittedName>
</protein>
<organism evidence="2 3">
    <name type="scientific">Citrobacter cronae</name>
    <dbReference type="NCBI Taxonomy" id="1748967"/>
    <lineage>
        <taxon>Bacteria</taxon>
        <taxon>Pseudomonadati</taxon>
        <taxon>Pseudomonadota</taxon>
        <taxon>Gammaproteobacteria</taxon>
        <taxon>Enterobacterales</taxon>
        <taxon>Enterobacteriaceae</taxon>
        <taxon>Citrobacter</taxon>
        <taxon>Citrobacter freundii complex</taxon>
    </lineage>
</organism>
<keyword evidence="3" id="KW-1185">Reference proteome</keyword>
<proteinExistence type="predicted"/>
<dbReference type="InterPro" id="IPR003615">
    <property type="entry name" value="HNH_nuc"/>
</dbReference>
<keyword evidence="2" id="KW-0540">Nuclease</keyword>
<dbReference type="CDD" id="cd00085">
    <property type="entry name" value="HNHc"/>
    <property type="match status" value="1"/>
</dbReference>
<dbReference type="InterPro" id="IPR002711">
    <property type="entry name" value="HNH"/>
</dbReference>